<dbReference type="AlphaFoldDB" id="A8NYX5"/>
<keyword evidence="2" id="KW-1185">Reference proteome</keyword>
<dbReference type="EMBL" id="AACS02000005">
    <property type="protein sequence ID" value="EAU84467.2"/>
    <property type="molecule type" value="Genomic_DNA"/>
</dbReference>
<dbReference type="HOGENOM" id="CLU_1045910_0_0_1"/>
<sequence length="266" mass="28927">MSLNEKDPEICAGDALARHISSKEIVVSSPQISSSYVADLNSTVRSLQPGIFKQNPAHTLGGIPSRSLNYAWTFENTTTNIGLEAYGLGIGMGGHLESPTEVLLDFIDGSFVLNLRFTEFFARGVLNITARVINGNLLFTIPRLFNGVMECVCSPDDIIVTGAVGQALGVYHWNHNRSVISLGTMSGWKVYLDKGTGEFTFTALSESAAPVNLFRCVLQGALLIVAFEDEDPGDFVKKIGIHKLRRPFDSSGHLPEILQELLSTHS</sequence>
<protein>
    <submittedName>
        <fullName evidence="1">Uncharacterized protein</fullName>
    </submittedName>
</protein>
<gene>
    <name evidence="1" type="ORF">CC1G_01463</name>
</gene>
<dbReference type="GeneID" id="6014108"/>
<comment type="caution">
    <text evidence="1">The sequence shown here is derived from an EMBL/GenBank/DDBJ whole genome shotgun (WGS) entry which is preliminary data.</text>
</comment>
<dbReference type="RefSeq" id="XP_001837551.2">
    <property type="nucleotide sequence ID" value="XM_001837499.2"/>
</dbReference>
<evidence type="ECO:0000313" key="1">
    <source>
        <dbReference type="EMBL" id="EAU84467.2"/>
    </source>
</evidence>
<evidence type="ECO:0000313" key="2">
    <source>
        <dbReference type="Proteomes" id="UP000001861"/>
    </source>
</evidence>
<dbReference type="InParanoid" id="A8NYX5"/>
<dbReference type="VEuPathDB" id="FungiDB:CC1G_01463"/>
<dbReference type="Proteomes" id="UP000001861">
    <property type="component" value="Unassembled WGS sequence"/>
</dbReference>
<organism evidence="1 2">
    <name type="scientific">Coprinopsis cinerea (strain Okayama-7 / 130 / ATCC MYA-4618 / FGSC 9003)</name>
    <name type="common">Inky cap fungus</name>
    <name type="synonym">Hormographiella aspergillata</name>
    <dbReference type="NCBI Taxonomy" id="240176"/>
    <lineage>
        <taxon>Eukaryota</taxon>
        <taxon>Fungi</taxon>
        <taxon>Dikarya</taxon>
        <taxon>Basidiomycota</taxon>
        <taxon>Agaricomycotina</taxon>
        <taxon>Agaricomycetes</taxon>
        <taxon>Agaricomycetidae</taxon>
        <taxon>Agaricales</taxon>
        <taxon>Agaricineae</taxon>
        <taxon>Psathyrellaceae</taxon>
        <taxon>Coprinopsis</taxon>
    </lineage>
</organism>
<name>A8NYX5_COPC7</name>
<dbReference type="KEGG" id="cci:CC1G_01463"/>
<reference evidence="1 2" key="1">
    <citation type="journal article" date="2010" name="Proc. Natl. Acad. Sci. U.S.A.">
        <title>Insights into evolution of multicellular fungi from the assembled chromosomes of the mushroom Coprinopsis cinerea (Coprinus cinereus).</title>
        <authorList>
            <person name="Stajich J.E."/>
            <person name="Wilke S.K."/>
            <person name="Ahren D."/>
            <person name="Au C.H."/>
            <person name="Birren B.W."/>
            <person name="Borodovsky M."/>
            <person name="Burns C."/>
            <person name="Canback B."/>
            <person name="Casselton L.A."/>
            <person name="Cheng C.K."/>
            <person name="Deng J."/>
            <person name="Dietrich F.S."/>
            <person name="Fargo D.C."/>
            <person name="Farman M.L."/>
            <person name="Gathman A.C."/>
            <person name="Goldberg J."/>
            <person name="Guigo R."/>
            <person name="Hoegger P.J."/>
            <person name="Hooker J.B."/>
            <person name="Huggins A."/>
            <person name="James T.Y."/>
            <person name="Kamada T."/>
            <person name="Kilaru S."/>
            <person name="Kodira C."/>
            <person name="Kues U."/>
            <person name="Kupfer D."/>
            <person name="Kwan H.S."/>
            <person name="Lomsadze A."/>
            <person name="Li W."/>
            <person name="Lilly W.W."/>
            <person name="Ma L.J."/>
            <person name="Mackey A.J."/>
            <person name="Manning G."/>
            <person name="Martin F."/>
            <person name="Muraguchi H."/>
            <person name="Natvig D.O."/>
            <person name="Palmerini H."/>
            <person name="Ramesh M.A."/>
            <person name="Rehmeyer C.J."/>
            <person name="Roe B.A."/>
            <person name="Shenoy N."/>
            <person name="Stanke M."/>
            <person name="Ter-Hovhannisyan V."/>
            <person name="Tunlid A."/>
            <person name="Velagapudi R."/>
            <person name="Vision T.J."/>
            <person name="Zeng Q."/>
            <person name="Zolan M.E."/>
            <person name="Pukkila P.J."/>
        </authorList>
    </citation>
    <scope>NUCLEOTIDE SEQUENCE [LARGE SCALE GENOMIC DNA]</scope>
    <source>
        <strain evidence="2">Okayama-7 / 130 / ATCC MYA-4618 / FGSC 9003</strain>
    </source>
</reference>
<proteinExistence type="predicted"/>
<dbReference type="OMA" id="AWTFENT"/>
<accession>A8NYX5</accession>